<feature type="domain" description="Tudor" evidence="4">
    <location>
        <begin position="81"/>
        <end position="141"/>
    </location>
</feature>
<reference evidence="5 6" key="1">
    <citation type="journal article" date="2018" name="G3 (Bethesda)">
        <title>Phylogenetic and Phylogenomic Definition of Rhizopus Species.</title>
        <authorList>
            <person name="Gryganskyi A.P."/>
            <person name="Golan J."/>
            <person name="Dolatabadi S."/>
            <person name="Mondo S."/>
            <person name="Robb S."/>
            <person name="Idnurm A."/>
            <person name="Muszewska A."/>
            <person name="Steczkiewicz K."/>
            <person name="Masonjones S."/>
            <person name="Liao H.L."/>
            <person name="Gajdeczka M.T."/>
            <person name="Anike F."/>
            <person name="Vuek A."/>
            <person name="Anishchenko I.M."/>
            <person name="Voigt K."/>
            <person name="de Hoog G.S."/>
            <person name="Smith M.E."/>
            <person name="Heitman J."/>
            <person name="Vilgalys R."/>
            <person name="Stajich J.E."/>
        </authorList>
    </citation>
    <scope>NUCLEOTIDE SEQUENCE [LARGE SCALE GENOMIC DNA]</scope>
    <source>
        <strain evidence="5 6">CBS 357.93</strain>
    </source>
</reference>
<dbReference type="InterPro" id="IPR019023">
    <property type="entry name" value="Lamin-B_rcpt_of_tudor"/>
</dbReference>
<evidence type="ECO:0000256" key="1">
    <source>
        <dbReference type="ARBA" id="ARBA00004123"/>
    </source>
</evidence>
<feature type="region of interest" description="Disordered" evidence="3">
    <location>
        <begin position="196"/>
        <end position="217"/>
    </location>
</feature>
<dbReference type="PANTHER" id="PTHR46297">
    <property type="entry name" value="ZINC FINGER CCCH-TYPE WITH G PATCH DOMAIN-CONTAINING PROTEIN"/>
    <property type="match status" value="1"/>
</dbReference>
<comment type="caution">
    <text evidence="5">The sequence shown here is derived from an EMBL/GenBank/DDBJ whole genome shotgun (WGS) entry which is preliminary data.</text>
</comment>
<proteinExistence type="predicted"/>
<evidence type="ECO:0000313" key="5">
    <source>
        <dbReference type="EMBL" id="RCH87322.1"/>
    </source>
</evidence>
<evidence type="ECO:0000259" key="4">
    <source>
        <dbReference type="PROSITE" id="PS50304"/>
    </source>
</evidence>
<evidence type="ECO:0000256" key="3">
    <source>
        <dbReference type="SAM" id="MobiDB-lite"/>
    </source>
</evidence>
<keyword evidence="6" id="KW-1185">Reference proteome</keyword>
<dbReference type="PROSITE" id="PS50304">
    <property type="entry name" value="TUDOR"/>
    <property type="match status" value="1"/>
</dbReference>
<evidence type="ECO:0000313" key="6">
    <source>
        <dbReference type="Proteomes" id="UP000252139"/>
    </source>
</evidence>
<feature type="compositionally biased region" description="Low complexity" evidence="3">
    <location>
        <begin position="64"/>
        <end position="75"/>
    </location>
</feature>
<dbReference type="Gene3D" id="2.30.30.140">
    <property type="match status" value="1"/>
</dbReference>
<gene>
    <name evidence="5" type="ORF">CU097_008137</name>
</gene>
<name>A0A367JBI8_RHIAZ</name>
<feature type="region of interest" description="Disordered" evidence="3">
    <location>
        <begin position="56"/>
        <end position="75"/>
    </location>
</feature>
<keyword evidence="2" id="KW-0539">Nucleus</keyword>
<comment type="subcellular location">
    <subcellularLocation>
        <location evidence="1">Nucleus</location>
    </subcellularLocation>
</comment>
<dbReference type="EMBL" id="PJQL01001681">
    <property type="protein sequence ID" value="RCH87322.1"/>
    <property type="molecule type" value="Genomic_DNA"/>
</dbReference>
<dbReference type="CDD" id="cd21182">
    <property type="entry name" value="Tudor_SMN_SPF30-like"/>
    <property type="match status" value="1"/>
</dbReference>
<dbReference type="InterPro" id="IPR002999">
    <property type="entry name" value="Tudor"/>
</dbReference>
<accession>A0A367JBI8</accession>
<dbReference type="Proteomes" id="UP000252139">
    <property type="component" value="Unassembled WGS sequence"/>
</dbReference>
<protein>
    <recommendedName>
        <fullName evidence="4">Tudor domain-containing protein</fullName>
    </recommendedName>
</protein>
<evidence type="ECO:0000256" key="2">
    <source>
        <dbReference type="ARBA" id="ARBA00023242"/>
    </source>
</evidence>
<dbReference type="SUPFAM" id="SSF63748">
    <property type="entry name" value="Tudor/PWWP/MBT"/>
    <property type="match status" value="1"/>
</dbReference>
<dbReference type="OrthoDB" id="79171at2759"/>
<sequence>MPYINLMSSTEEIESYKFQLEQVELALASDPNNEELQKLQHDLKELISLFEAQLQKTPEHPKQKTPTTPTTPPTTALKTHEFSIGQEVMARWAGDGQFYKATITAIGGADQVFSVRFKGYKETEFVNSEDIKPIITKKRVGIFEDIKEDKKKKVQDPKPKVSKKKEASEIESKKNAWLNFATVGSKKKHSAINKKSIFKSPDTPDGKVGVVNSGKGMTSYQQRGKHVYAVADEK</sequence>
<dbReference type="SMART" id="SM00333">
    <property type="entry name" value="TUDOR"/>
    <property type="match status" value="1"/>
</dbReference>
<dbReference type="Pfam" id="PF09465">
    <property type="entry name" value="LBR_tudor"/>
    <property type="match status" value="1"/>
</dbReference>
<dbReference type="AlphaFoldDB" id="A0A367JBI8"/>
<organism evidence="5 6">
    <name type="scientific">Rhizopus azygosporus</name>
    <name type="common">Rhizopus microsporus var. azygosporus</name>
    <dbReference type="NCBI Taxonomy" id="86630"/>
    <lineage>
        <taxon>Eukaryota</taxon>
        <taxon>Fungi</taxon>
        <taxon>Fungi incertae sedis</taxon>
        <taxon>Mucoromycota</taxon>
        <taxon>Mucoromycotina</taxon>
        <taxon>Mucoromycetes</taxon>
        <taxon>Mucorales</taxon>
        <taxon>Mucorineae</taxon>
        <taxon>Rhizopodaceae</taxon>
        <taxon>Rhizopus</taxon>
    </lineage>
</organism>
<dbReference type="GO" id="GO:0005634">
    <property type="term" value="C:nucleus"/>
    <property type="evidence" value="ECO:0007669"/>
    <property type="project" value="UniProtKB-SubCell"/>
</dbReference>
<dbReference type="STRING" id="86630.A0A367JBI8"/>